<evidence type="ECO:0000259" key="1">
    <source>
        <dbReference type="Pfam" id="PF07244"/>
    </source>
</evidence>
<dbReference type="InterPro" id="IPR010827">
    <property type="entry name" value="BamA/TamA_POTRA"/>
</dbReference>
<feature type="domain" description="POTRA" evidence="1">
    <location>
        <begin position="26"/>
        <end position="95"/>
    </location>
</feature>
<sequence>MKCKKYFFLTFFLLLVSFIYSQENIIKVLNIEGNNKLKTSYIQSILSTKKNESLDSLNIEEDIVFLKRLPAISNASYKVNKIKGNNYEVQFNIEENFTIIPDVNFWTTTNKQFAFKLGLYDYNFLGRNIAFGGFYQNNGYNSYGINFRAPNLFSKNWGLAVNHQNWKSEEPLFFNNSSANYLYNNVSFEVLGLHQFNLKNRIDFGVNLFKEEYTYLFGATDASVPQKLNLNKALFKLTYIFDGLDYSYQYVSGFKNVLNTQYVVTESDFQNKFLIFWNDLFYFRRMWAKGNLANRLRFGLSTNENSPFAPFALDNNVNIRGVGFLVDRGTGVATLNSEYRHTIYDKGWLAIQTNVFVDAGSWRNPGGELNDFIKDENLRIYSGLGLRFISKKIYNATFRIDYGFKIYDGKSNSKGGLVFGIGQYF</sequence>
<organism evidence="2 3">
    <name type="scientific">Polaribacter haliotis</name>
    <dbReference type="NCBI Taxonomy" id="1888915"/>
    <lineage>
        <taxon>Bacteria</taxon>
        <taxon>Pseudomonadati</taxon>
        <taxon>Bacteroidota</taxon>
        <taxon>Flavobacteriia</taxon>
        <taxon>Flavobacteriales</taxon>
        <taxon>Flavobacteriaceae</taxon>
    </lineage>
</organism>
<accession>A0A7L8AEG9</accession>
<dbReference type="EMBL" id="CP061813">
    <property type="protein sequence ID" value="QOD60385.1"/>
    <property type="molecule type" value="Genomic_DNA"/>
</dbReference>
<evidence type="ECO:0000313" key="2">
    <source>
        <dbReference type="EMBL" id="QOD60385.1"/>
    </source>
</evidence>
<name>A0A7L8AEG9_9FLAO</name>
<dbReference type="KEGG" id="phal:H9I45_13700"/>
<reference evidence="2 3" key="1">
    <citation type="journal article" date="2016" name="Int. J. Syst. Evol. Microbiol.">
        <title>Polaribacter haliotis sp. nov., isolated from the gut of abalone Haliotis discus hannai.</title>
        <authorList>
            <person name="Kim Y.O."/>
            <person name="Park I.S."/>
            <person name="Park S."/>
            <person name="Nam B.H."/>
            <person name="Park J.M."/>
            <person name="Kim D.G."/>
            <person name="Yoon J.H."/>
        </authorList>
    </citation>
    <scope>NUCLEOTIDE SEQUENCE [LARGE SCALE GENOMIC DNA]</scope>
    <source>
        <strain evidence="2 3">KCTC 52418</strain>
    </source>
</reference>
<dbReference type="RefSeq" id="WP_088354048.1">
    <property type="nucleotide sequence ID" value="NZ_CP061813.1"/>
</dbReference>
<evidence type="ECO:0000313" key="3">
    <source>
        <dbReference type="Proteomes" id="UP000516764"/>
    </source>
</evidence>
<dbReference type="AlphaFoldDB" id="A0A7L8AEG9"/>
<dbReference type="Proteomes" id="UP000516764">
    <property type="component" value="Chromosome"/>
</dbReference>
<proteinExistence type="predicted"/>
<keyword evidence="3" id="KW-1185">Reference proteome</keyword>
<dbReference type="OrthoDB" id="1490006at2"/>
<dbReference type="Gene3D" id="2.40.160.50">
    <property type="entry name" value="membrane protein fhac: a member of the omp85/tpsb transporter family"/>
    <property type="match status" value="1"/>
</dbReference>
<protein>
    <submittedName>
        <fullName evidence="2">Outer membrane protein assembly factor</fullName>
    </submittedName>
</protein>
<dbReference type="GO" id="GO:0019867">
    <property type="term" value="C:outer membrane"/>
    <property type="evidence" value="ECO:0007669"/>
    <property type="project" value="InterPro"/>
</dbReference>
<gene>
    <name evidence="2" type="ORF">H9I45_13700</name>
</gene>
<dbReference type="Pfam" id="PF07244">
    <property type="entry name" value="POTRA"/>
    <property type="match status" value="1"/>
</dbReference>